<evidence type="ECO:0000256" key="7">
    <source>
        <dbReference type="ARBA" id="ARBA00017304"/>
    </source>
</evidence>
<keyword evidence="16 25" id="KW-0472">Membrane</keyword>
<feature type="compositionally biased region" description="Basic and acidic residues" evidence="24">
    <location>
        <begin position="262"/>
        <end position="280"/>
    </location>
</feature>
<evidence type="ECO:0000256" key="13">
    <source>
        <dbReference type="ARBA" id="ARBA00022889"/>
    </source>
</evidence>
<dbReference type="PANTHER" id="PTHR11574">
    <property type="entry name" value="KIT LIGAND"/>
    <property type="match status" value="1"/>
</dbReference>
<keyword evidence="11 25" id="KW-0812">Transmembrane</keyword>
<evidence type="ECO:0000313" key="28">
    <source>
        <dbReference type="Proteomes" id="UP000314982"/>
    </source>
</evidence>
<dbReference type="GO" id="GO:0008284">
    <property type="term" value="P:positive regulation of cell population proliferation"/>
    <property type="evidence" value="ECO:0007669"/>
    <property type="project" value="TreeGrafter"/>
</dbReference>
<keyword evidence="28" id="KW-1185">Reference proteome</keyword>
<evidence type="ECO:0000256" key="24">
    <source>
        <dbReference type="SAM" id="MobiDB-lite"/>
    </source>
</evidence>
<keyword evidence="20" id="KW-0966">Cell projection</keyword>
<evidence type="ECO:0000256" key="6">
    <source>
        <dbReference type="ARBA" id="ARBA00010419"/>
    </source>
</evidence>
<dbReference type="GO" id="GO:0005576">
    <property type="term" value="C:extracellular region"/>
    <property type="evidence" value="ECO:0007669"/>
    <property type="project" value="UniProtKB-SubCell"/>
</dbReference>
<comment type="similarity">
    <text evidence="6">Belongs to the SCF family.</text>
</comment>
<evidence type="ECO:0000256" key="3">
    <source>
        <dbReference type="ARBA" id="ARBA00004486"/>
    </source>
</evidence>
<dbReference type="Ensembl" id="ENSHHUT00000047074.1">
    <property type="protein sequence ID" value="ENSHHUP00000045392.1"/>
    <property type="gene ID" value="ENSHHUG00000027708.1"/>
</dbReference>
<accession>A0A4W5N3Z8</accession>
<evidence type="ECO:0000256" key="11">
    <source>
        <dbReference type="ARBA" id="ARBA00022692"/>
    </source>
</evidence>
<dbReference type="GO" id="GO:0005856">
    <property type="term" value="C:cytoskeleton"/>
    <property type="evidence" value="ECO:0007669"/>
    <property type="project" value="UniProtKB-SubCell"/>
</dbReference>
<evidence type="ECO:0000256" key="26">
    <source>
        <dbReference type="SAM" id="SignalP"/>
    </source>
</evidence>
<dbReference type="GO" id="GO:0007155">
    <property type="term" value="P:cell adhesion"/>
    <property type="evidence" value="ECO:0007669"/>
    <property type="project" value="UniProtKB-KW"/>
</dbReference>
<evidence type="ECO:0000256" key="22">
    <source>
        <dbReference type="ARBA" id="ARBA00032898"/>
    </source>
</evidence>
<dbReference type="Pfam" id="PF02404">
    <property type="entry name" value="SCF"/>
    <property type="match status" value="1"/>
</dbReference>
<dbReference type="GeneTree" id="ENSGT00390000018272"/>
<evidence type="ECO:0000256" key="1">
    <source>
        <dbReference type="ARBA" id="ARBA00004245"/>
    </source>
</evidence>
<evidence type="ECO:0000256" key="17">
    <source>
        <dbReference type="ARBA" id="ARBA00023157"/>
    </source>
</evidence>
<name>A0A4W5N3Z8_9TELE</name>
<sequence length="280" mass="31766">MKKPKIWIRVCVHLLLCITLGVQSSEFGNTVTDDITSISLLKQNIPKDYKIPVKYVPKEVGGMCWVALNVFHLELSLQGLADKFGSISSNKYNISILIEMLKETRYHMKNLEAITYDFECHYRDEQWQTGHYFHFVEDFFKTARLSRDLPEECDPPPCPTATMAATITTQYPTSVNSPAIGTEFNMSAPGSETWNEPLRFLPEVVERSLLSLLVIPIAAVMFLFAWKLKSRRNQHQSDERNSVEGGLFTGPEGTLAPPLEEPSEKCTEESSEKEKAIKQT</sequence>
<dbReference type="GO" id="GO:0008083">
    <property type="term" value="F:growth factor activity"/>
    <property type="evidence" value="ECO:0007669"/>
    <property type="project" value="UniProtKB-KW"/>
</dbReference>
<dbReference type="PANTHER" id="PTHR11574:SF0">
    <property type="entry name" value="KIT LIGAND"/>
    <property type="match status" value="1"/>
</dbReference>
<dbReference type="AlphaFoldDB" id="A0A4W5N3Z8"/>
<evidence type="ECO:0000256" key="4">
    <source>
        <dbReference type="ARBA" id="ARBA00004510"/>
    </source>
</evidence>
<evidence type="ECO:0000256" key="16">
    <source>
        <dbReference type="ARBA" id="ARBA00023136"/>
    </source>
</evidence>
<organism evidence="27 28">
    <name type="scientific">Hucho hucho</name>
    <name type="common">huchen</name>
    <dbReference type="NCBI Taxonomy" id="62062"/>
    <lineage>
        <taxon>Eukaryota</taxon>
        <taxon>Metazoa</taxon>
        <taxon>Chordata</taxon>
        <taxon>Craniata</taxon>
        <taxon>Vertebrata</taxon>
        <taxon>Euteleostomi</taxon>
        <taxon>Actinopterygii</taxon>
        <taxon>Neopterygii</taxon>
        <taxon>Teleostei</taxon>
        <taxon>Protacanthopterygii</taxon>
        <taxon>Salmoniformes</taxon>
        <taxon>Salmonidae</taxon>
        <taxon>Salmoninae</taxon>
        <taxon>Hucho</taxon>
    </lineage>
</organism>
<evidence type="ECO:0000256" key="15">
    <source>
        <dbReference type="ARBA" id="ARBA00023030"/>
    </source>
</evidence>
<protein>
    <recommendedName>
        <fullName evidence="7">Kit ligand</fullName>
    </recommendedName>
    <alternativeName>
        <fullName evidence="21">Mast cell growth factor</fullName>
    </alternativeName>
    <alternativeName>
        <fullName evidence="23">Stem cell factor</fullName>
    </alternativeName>
    <alternativeName>
        <fullName evidence="22">c-Kit ligand</fullName>
    </alternativeName>
</protein>
<keyword evidence="15" id="KW-0339">Growth factor</keyword>
<feature type="region of interest" description="Disordered" evidence="24">
    <location>
        <begin position="234"/>
        <end position="280"/>
    </location>
</feature>
<dbReference type="InterPro" id="IPR003452">
    <property type="entry name" value="SCF"/>
</dbReference>
<keyword evidence="13" id="KW-0130">Cell adhesion</keyword>
<evidence type="ECO:0000256" key="14">
    <source>
        <dbReference type="ARBA" id="ARBA00022989"/>
    </source>
</evidence>
<reference evidence="27" key="3">
    <citation type="submission" date="2025-09" db="UniProtKB">
        <authorList>
            <consortium name="Ensembl"/>
        </authorList>
    </citation>
    <scope>IDENTIFICATION</scope>
</reference>
<keyword evidence="19" id="KW-0206">Cytoskeleton</keyword>
<dbReference type="Gene3D" id="1.20.1250.10">
    <property type="match status" value="1"/>
</dbReference>
<reference evidence="28" key="1">
    <citation type="submission" date="2018-06" db="EMBL/GenBank/DDBJ databases">
        <title>Genome assembly of Danube salmon.</title>
        <authorList>
            <person name="Macqueen D.J."/>
            <person name="Gundappa M.K."/>
        </authorList>
    </citation>
    <scope>NUCLEOTIDE SEQUENCE [LARGE SCALE GENOMIC DNA]</scope>
</reference>
<keyword evidence="18" id="KW-0325">Glycoprotein</keyword>
<keyword evidence="14 25" id="KW-1133">Transmembrane helix</keyword>
<keyword evidence="9" id="KW-0963">Cytoplasm</keyword>
<dbReference type="GO" id="GO:0030027">
    <property type="term" value="C:lamellipodium"/>
    <property type="evidence" value="ECO:0007669"/>
    <property type="project" value="UniProtKB-SubCell"/>
</dbReference>
<evidence type="ECO:0000256" key="9">
    <source>
        <dbReference type="ARBA" id="ARBA00022490"/>
    </source>
</evidence>
<evidence type="ECO:0000256" key="10">
    <source>
        <dbReference type="ARBA" id="ARBA00022525"/>
    </source>
</evidence>
<evidence type="ECO:0000313" key="27">
    <source>
        <dbReference type="Ensembl" id="ENSHHUP00000045392.1"/>
    </source>
</evidence>
<keyword evidence="8" id="KW-1003">Cell membrane</keyword>
<evidence type="ECO:0000256" key="8">
    <source>
        <dbReference type="ARBA" id="ARBA00022475"/>
    </source>
</evidence>
<dbReference type="GO" id="GO:0005125">
    <property type="term" value="F:cytokine activity"/>
    <property type="evidence" value="ECO:0007669"/>
    <property type="project" value="TreeGrafter"/>
</dbReference>
<evidence type="ECO:0000256" key="18">
    <source>
        <dbReference type="ARBA" id="ARBA00023180"/>
    </source>
</evidence>
<proteinExistence type="inferred from homology"/>
<feature type="chain" id="PRO_5021316018" description="Kit ligand" evidence="26">
    <location>
        <begin position="25"/>
        <end position="280"/>
    </location>
</feature>
<dbReference type="Proteomes" id="UP000314982">
    <property type="component" value="Unassembled WGS sequence"/>
</dbReference>
<evidence type="ECO:0000256" key="23">
    <source>
        <dbReference type="ARBA" id="ARBA00033123"/>
    </source>
</evidence>
<reference evidence="27" key="2">
    <citation type="submission" date="2025-08" db="UniProtKB">
        <authorList>
            <consortium name="Ensembl"/>
        </authorList>
    </citation>
    <scope>IDENTIFICATION</scope>
</reference>
<feature type="transmembrane region" description="Helical" evidence="25">
    <location>
        <begin position="208"/>
        <end position="226"/>
    </location>
</feature>
<feature type="signal peptide" evidence="26">
    <location>
        <begin position="1"/>
        <end position="24"/>
    </location>
</feature>
<keyword evidence="12 26" id="KW-0732">Signal</keyword>
<evidence type="ECO:0000256" key="5">
    <source>
        <dbReference type="ARBA" id="ARBA00004613"/>
    </source>
</evidence>
<keyword evidence="17" id="KW-1015">Disulfide bond</keyword>
<evidence type="ECO:0000256" key="12">
    <source>
        <dbReference type="ARBA" id="ARBA00022729"/>
    </source>
</evidence>
<keyword evidence="10" id="KW-0964">Secreted</keyword>
<evidence type="ECO:0000256" key="25">
    <source>
        <dbReference type="SAM" id="Phobius"/>
    </source>
</evidence>
<dbReference type="GO" id="GO:0005173">
    <property type="term" value="F:stem cell factor receptor binding"/>
    <property type="evidence" value="ECO:0007669"/>
    <property type="project" value="InterPro"/>
</dbReference>
<dbReference type="SUPFAM" id="SSF47266">
    <property type="entry name" value="4-helical cytokines"/>
    <property type="match status" value="1"/>
</dbReference>
<dbReference type="InterPro" id="IPR009079">
    <property type="entry name" value="4_helix_cytokine-like_core"/>
</dbReference>
<evidence type="ECO:0000256" key="20">
    <source>
        <dbReference type="ARBA" id="ARBA00023273"/>
    </source>
</evidence>
<evidence type="ECO:0000256" key="21">
    <source>
        <dbReference type="ARBA" id="ARBA00030364"/>
    </source>
</evidence>
<dbReference type="GO" id="GO:0005886">
    <property type="term" value="C:plasma membrane"/>
    <property type="evidence" value="ECO:0007669"/>
    <property type="project" value="UniProtKB-SubCell"/>
</dbReference>
<dbReference type="GO" id="GO:0030175">
    <property type="term" value="C:filopodium"/>
    <property type="evidence" value="ECO:0007669"/>
    <property type="project" value="UniProtKB-SubCell"/>
</dbReference>
<comment type="subcellular location">
    <subcellularLocation>
        <location evidence="2">Cell membrane</location>
        <topology evidence="2">Single-pass type I membrane protein</topology>
    </subcellularLocation>
    <subcellularLocation>
        <location evidence="3">Cell projection</location>
        <location evidence="3">Filopodium</location>
    </subcellularLocation>
    <subcellularLocation>
        <location evidence="4">Cell projection</location>
        <location evidence="4">Lamellipodium</location>
    </subcellularLocation>
    <subcellularLocation>
        <location evidence="1">Cytoplasm</location>
        <location evidence="1">Cytoskeleton</location>
    </subcellularLocation>
    <subcellularLocation>
        <location evidence="5">Secreted</location>
    </subcellularLocation>
</comment>
<evidence type="ECO:0000256" key="2">
    <source>
        <dbReference type="ARBA" id="ARBA00004251"/>
    </source>
</evidence>
<evidence type="ECO:0000256" key="19">
    <source>
        <dbReference type="ARBA" id="ARBA00023212"/>
    </source>
</evidence>